<dbReference type="NCBIfam" id="NF008557">
    <property type="entry name" value="PRK11493.1"/>
    <property type="match status" value="1"/>
</dbReference>
<keyword evidence="4" id="KW-0677">Repeat</keyword>
<dbReference type="CDD" id="cd01448">
    <property type="entry name" value="TST_Repeat_1"/>
    <property type="match status" value="1"/>
</dbReference>
<dbReference type="InterPro" id="IPR036873">
    <property type="entry name" value="Rhodanese-like_dom_sf"/>
</dbReference>
<keyword evidence="11" id="KW-1185">Reference proteome</keyword>
<evidence type="ECO:0000256" key="8">
    <source>
        <dbReference type="ARBA" id="ARBA00078354"/>
    </source>
</evidence>
<dbReference type="FunFam" id="3.40.250.10:FF:000001">
    <property type="entry name" value="Sulfurtransferase"/>
    <property type="match status" value="1"/>
</dbReference>
<name>A0A1N7IM97_9PROT</name>
<dbReference type="Proteomes" id="UP000185678">
    <property type="component" value="Unassembled WGS sequence"/>
</dbReference>
<sequence length="285" mass="31022">MSYTRPDPLVSTQWLADHLAAPDVRVVDASYSLDPSRDMRAEYEACHVPGAVFFDIDDIADRTSPYKHTVPAAEVFAAKVRKLGLGDGNHVVVYDSNGGVMAACRVWWLFRLFGATNVSVLDGGLPKWLAENRPVEDLPPPARERHFTARMDTTLFRSAENLLANLTAETPEQVVDARSPGRFRGEEAEPRAGVRQGRIPASLNLPFTALIDPQSKTFLPPEQLRQQFDAAGVDLSKPLVASCGSGVTACVIAMAGYLLGKDDISIFDGSWSEWGSRAELPIAVG</sequence>
<comment type="catalytic activity">
    <reaction evidence="5">
        <text>2-oxo-3-sulfanylpropanoate + [thioredoxin]-dithiol = [thioredoxin]-disulfide + hydrogen sulfide + pyruvate + H(+)</text>
        <dbReference type="Rhea" id="RHEA:21740"/>
        <dbReference type="Rhea" id="RHEA-COMP:10698"/>
        <dbReference type="Rhea" id="RHEA-COMP:10700"/>
        <dbReference type="ChEBI" id="CHEBI:15361"/>
        <dbReference type="ChEBI" id="CHEBI:15378"/>
        <dbReference type="ChEBI" id="CHEBI:29919"/>
        <dbReference type="ChEBI" id="CHEBI:29950"/>
        <dbReference type="ChEBI" id="CHEBI:50058"/>
        <dbReference type="ChEBI" id="CHEBI:57678"/>
        <dbReference type="EC" id="2.8.1.2"/>
    </reaction>
    <physiologicalReaction direction="left-to-right" evidence="5">
        <dbReference type="Rhea" id="RHEA:21741"/>
    </physiologicalReaction>
</comment>
<comment type="subcellular location">
    <subcellularLocation>
        <location evidence="1">Cytoplasm</location>
    </subcellularLocation>
</comment>
<evidence type="ECO:0000256" key="3">
    <source>
        <dbReference type="ARBA" id="ARBA00022679"/>
    </source>
</evidence>
<feature type="domain" description="Rhodanese" evidence="9">
    <location>
        <begin position="173"/>
        <end position="283"/>
    </location>
</feature>
<reference evidence="10 11" key="1">
    <citation type="submission" date="2017-01" db="EMBL/GenBank/DDBJ databases">
        <authorList>
            <person name="Mah S.A."/>
            <person name="Swanson W.J."/>
            <person name="Moy G.W."/>
            <person name="Vacquier V.D."/>
        </authorList>
    </citation>
    <scope>NUCLEOTIDE SEQUENCE [LARGE SCALE GENOMIC DNA]</scope>
    <source>
        <strain evidence="10 11">DSM 11589</strain>
    </source>
</reference>
<evidence type="ECO:0000256" key="6">
    <source>
        <dbReference type="ARBA" id="ARBA00066832"/>
    </source>
</evidence>
<dbReference type="SUPFAM" id="SSF52821">
    <property type="entry name" value="Rhodanese/Cell cycle control phosphatase"/>
    <property type="match status" value="2"/>
</dbReference>
<dbReference type="CDD" id="cd01449">
    <property type="entry name" value="TST_Repeat_2"/>
    <property type="match status" value="1"/>
</dbReference>
<dbReference type="SMART" id="SM00450">
    <property type="entry name" value="RHOD"/>
    <property type="match status" value="2"/>
</dbReference>
<dbReference type="FunFam" id="3.40.250.10:FF:000015">
    <property type="entry name" value="Sulfurtransferase"/>
    <property type="match status" value="1"/>
</dbReference>
<organism evidence="10 11">
    <name type="scientific">Insolitispirillum peregrinum</name>
    <dbReference type="NCBI Taxonomy" id="80876"/>
    <lineage>
        <taxon>Bacteria</taxon>
        <taxon>Pseudomonadati</taxon>
        <taxon>Pseudomonadota</taxon>
        <taxon>Alphaproteobacteria</taxon>
        <taxon>Rhodospirillales</taxon>
        <taxon>Novispirillaceae</taxon>
        <taxon>Insolitispirillum</taxon>
    </lineage>
</organism>
<dbReference type="GO" id="GO:0005737">
    <property type="term" value="C:cytoplasm"/>
    <property type="evidence" value="ECO:0007669"/>
    <property type="project" value="UniProtKB-SubCell"/>
</dbReference>
<dbReference type="EC" id="2.8.1.2" evidence="6"/>
<protein>
    <recommendedName>
        <fullName evidence="7">3-mercaptopyruvate sulfurtransferase</fullName>
        <ecNumber evidence="6">2.8.1.2</ecNumber>
    </recommendedName>
    <alternativeName>
        <fullName evidence="8">Rhodanese-like protein</fullName>
    </alternativeName>
</protein>
<evidence type="ECO:0000256" key="7">
    <source>
        <dbReference type="ARBA" id="ARBA00070833"/>
    </source>
</evidence>
<dbReference type="PANTHER" id="PTHR11364:SF27">
    <property type="entry name" value="SULFURTRANSFERASE"/>
    <property type="match status" value="1"/>
</dbReference>
<dbReference type="GO" id="GO:0004792">
    <property type="term" value="F:thiosulfate-cyanide sulfurtransferase activity"/>
    <property type="evidence" value="ECO:0007669"/>
    <property type="project" value="InterPro"/>
</dbReference>
<evidence type="ECO:0000256" key="4">
    <source>
        <dbReference type="ARBA" id="ARBA00022737"/>
    </source>
</evidence>
<evidence type="ECO:0000313" key="10">
    <source>
        <dbReference type="EMBL" id="SIS38182.1"/>
    </source>
</evidence>
<keyword evidence="2" id="KW-0963">Cytoplasm</keyword>
<dbReference type="PROSITE" id="PS50206">
    <property type="entry name" value="RHODANESE_3"/>
    <property type="match status" value="2"/>
</dbReference>
<evidence type="ECO:0000313" key="11">
    <source>
        <dbReference type="Proteomes" id="UP000185678"/>
    </source>
</evidence>
<proteinExistence type="predicted"/>
<dbReference type="STRING" id="80876.SAMN05421779_101348"/>
<dbReference type="AlphaFoldDB" id="A0A1N7IM97"/>
<accession>A0A1N7IM97</accession>
<dbReference type="InterPro" id="IPR045078">
    <property type="entry name" value="TST/MPST-like"/>
</dbReference>
<dbReference type="GO" id="GO:0016784">
    <property type="term" value="F:3-mercaptopyruvate sulfurtransferase activity"/>
    <property type="evidence" value="ECO:0007669"/>
    <property type="project" value="UniProtKB-EC"/>
</dbReference>
<dbReference type="PROSITE" id="PS00380">
    <property type="entry name" value="RHODANESE_1"/>
    <property type="match status" value="1"/>
</dbReference>
<keyword evidence="10" id="KW-0670">Pyruvate</keyword>
<dbReference type="EMBL" id="FTOA01000001">
    <property type="protein sequence ID" value="SIS38182.1"/>
    <property type="molecule type" value="Genomic_DNA"/>
</dbReference>
<dbReference type="Pfam" id="PF00581">
    <property type="entry name" value="Rhodanese"/>
    <property type="match status" value="2"/>
</dbReference>
<dbReference type="InterPro" id="IPR001763">
    <property type="entry name" value="Rhodanese-like_dom"/>
</dbReference>
<feature type="domain" description="Rhodanese" evidence="9">
    <location>
        <begin position="20"/>
        <end position="137"/>
    </location>
</feature>
<evidence type="ECO:0000259" key="9">
    <source>
        <dbReference type="PROSITE" id="PS50206"/>
    </source>
</evidence>
<gene>
    <name evidence="10" type="ORF">SAMN05421779_101348</name>
</gene>
<dbReference type="OrthoDB" id="9781034at2"/>
<evidence type="ECO:0000256" key="5">
    <source>
        <dbReference type="ARBA" id="ARBA00051793"/>
    </source>
</evidence>
<dbReference type="PANTHER" id="PTHR11364">
    <property type="entry name" value="THIOSULFATE SULFERTANSFERASE"/>
    <property type="match status" value="1"/>
</dbReference>
<keyword evidence="3 10" id="KW-0808">Transferase</keyword>
<evidence type="ECO:0000256" key="2">
    <source>
        <dbReference type="ARBA" id="ARBA00022490"/>
    </source>
</evidence>
<dbReference type="Gene3D" id="3.40.250.10">
    <property type="entry name" value="Rhodanese-like domain"/>
    <property type="match status" value="2"/>
</dbReference>
<evidence type="ECO:0000256" key="1">
    <source>
        <dbReference type="ARBA" id="ARBA00004496"/>
    </source>
</evidence>
<dbReference type="RefSeq" id="WP_076398342.1">
    <property type="nucleotide sequence ID" value="NZ_FTOA01000001.1"/>
</dbReference>
<dbReference type="InterPro" id="IPR001307">
    <property type="entry name" value="Thiosulphate_STrfase_CS"/>
</dbReference>